<dbReference type="AlphaFoldDB" id="A0A229YYP4"/>
<dbReference type="SUPFAM" id="SSF110857">
    <property type="entry name" value="Gamma-glutamyl cyclotransferase-like"/>
    <property type="match status" value="1"/>
</dbReference>
<protein>
    <recommendedName>
        <fullName evidence="1">Gamma-glutamylcyclotransferase AIG2-like domain-containing protein</fullName>
    </recommendedName>
</protein>
<feature type="domain" description="Gamma-glutamylcyclotransferase AIG2-like" evidence="1">
    <location>
        <begin position="137"/>
        <end position="237"/>
    </location>
</feature>
<dbReference type="InterPro" id="IPR036568">
    <property type="entry name" value="GGCT-like_sf"/>
</dbReference>
<dbReference type="InterPro" id="IPR009288">
    <property type="entry name" value="AIG2-like_dom"/>
</dbReference>
<dbReference type="CDD" id="cd06661">
    <property type="entry name" value="GGCT_like"/>
    <property type="match status" value="1"/>
</dbReference>
<dbReference type="OrthoDB" id="3262926at2759"/>
<gene>
    <name evidence="2" type="ORF">CFD26_108394</name>
</gene>
<dbReference type="InterPro" id="IPR013024">
    <property type="entry name" value="GGCT-like"/>
</dbReference>
<dbReference type="EMBL" id="NIDN02000023">
    <property type="protein sequence ID" value="RLL99922.1"/>
    <property type="molecule type" value="Genomic_DNA"/>
</dbReference>
<evidence type="ECO:0000259" key="1">
    <source>
        <dbReference type="Pfam" id="PF06094"/>
    </source>
</evidence>
<accession>A0A229YYP4</accession>
<evidence type="ECO:0000313" key="3">
    <source>
        <dbReference type="Proteomes" id="UP000215289"/>
    </source>
</evidence>
<sequence>MSGPPFIPIIPICFQCGTDQNPCRCKFVGPTLGFFTTIVAAVVCYPASLFCGCCFTKTGKERPGPDHWLPLPLPTVIELSCPFLHYVAARRNNVSFKFGHMREKNNARRYSTAFARGNENPPDLTPPYRPVFRDVLYFFYGTLMDPKTLARVLGRPDTPKLRRCYIFAHKIMLRGEYPALVEGPLEQTVHGVVCKIESAKEVGRLVSYETDVYRVDGCTVWFDDGSSSYAETFVLSGDGSLLRNGSFDLKIGC</sequence>
<reference evidence="2 3" key="1">
    <citation type="submission" date="2018-08" db="EMBL/GenBank/DDBJ databases">
        <title>Draft genome sequences of two Aspergillus turcosus clinical strains isolated from bronchoalveolar lavage fluid: one azole-susceptible and the other azole-resistant.</title>
        <authorList>
            <person name="Parent-Michaud M."/>
            <person name="Dufresne P.J."/>
            <person name="Fournier E."/>
            <person name="Martineau C."/>
            <person name="Moreira S."/>
            <person name="Perkins V."/>
            <person name="De Repentigny L."/>
            <person name="Dufresne S.F."/>
        </authorList>
    </citation>
    <scope>NUCLEOTIDE SEQUENCE [LARGE SCALE GENOMIC DNA]</scope>
    <source>
        <strain evidence="2">HMR AF 1038</strain>
    </source>
</reference>
<dbReference type="PANTHER" id="PTHR34673">
    <property type="entry name" value="COLD-REGULATED PROTEIN"/>
    <property type="match status" value="1"/>
</dbReference>
<dbReference type="Pfam" id="PF06094">
    <property type="entry name" value="GGACT"/>
    <property type="match status" value="1"/>
</dbReference>
<dbReference type="STRING" id="1245748.A0A229YYP4"/>
<dbReference type="Gene3D" id="3.10.490.10">
    <property type="entry name" value="Gamma-glutamyl cyclotransferase-like"/>
    <property type="match status" value="1"/>
</dbReference>
<organism evidence="2 3">
    <name type="scientific">Aspergillus turcosus</name>
    <dbReference type="NCBI Taxonomy" id="1245748"/>
    <lineage>
        <taxon>Eukaryota</taxon>
        <taxon>Fungi</taxon>
        <taxon>Dikarya</taxon>
        <taxon>Ascomycota</taxon>
        <taxon>Pezizomycotina</taxon>
        <taxon>Eurotiomycetes</taxon>
        <taxon>Eurotiomycetidae</taxon>
        <taxon>Eurotiales</taxon>
        <taxon>Aspergillaceae</taxon>
        <taxon>Aspergillus</taxon>
        <taxon>Aspergillus subgen. Fumigati</taxon>
    </lineage>
</organism>
<proteinExistence type="predicted"/>
<dbReference type="PANTHER" id="PTHR34673:SF1">
    <property type="entry name" value="COLD-REGULATED PROTEIN"/>
    <property type="match status" value="1"/>
</dbReference>
<evidence type="ECO:0000313" key="2">
    <source>
        <dbReference type="EMBL" id="RLL99922.1"/>
    </source>
</evidence>
<keyword evidence="3" id="KW-1185">Reference proteome</keyword>
<name>A0A229YYP4_9EURO</name>
<comment type="caution">
    <text evidence="2">The sequence shown here is derived from an EMBL/GenBank/DDBJ whole genome shotgun (WGS) entry which is preliminary data.</text>
</comment>
<dbReference type="Proteomes" id="UP000215289">
    <property type="component" value="Unassembled WGS sequence"/>
</dbReference>